<evidence type="ECO:0000256" key="1">
    <source>
        <dbReference type="ARBA" id="ARBA00001936"/>
    </source>
</evidence>
<evidence type="ECO:0000256" key="10">
    <source>
        <dbReference type="ARBA" id="ARBA00023004"/>
    </source>
</evidence>
<keyword evidence="7" id="KW-0479">Metal-binding</keyword>
<evidence type="ECO:0000313" key="16">
    <source>
        <dbReference type="Proteomes" id="UP001056012"/>
    </source>
</evidence>
<keyword evidence="11" id="KW-0464">Manganese</keyword>
<evidence type="ECO:0000256" key="13">
    <source>
        <dbReference type="SAM" id="MobiDB-lite"/>
    </source>
</evidence>
<feature type="region of interest" description="Disordered" evidence="13">
    <location>
        <begin position="502"/>
        <end position="523"/>
    </location>
</feature>
<protein>
    <recommendedName>
        <fullName evidence="14">Lariat debranching enzyme C-terminal domain-containing protein</fullName>
    </recommendedName>
</protein>
<feature type="compositionally biased region" description="Acidic residues" evidence="13">
    <location>
        <begin position="293"/>
        <end position="303"/>
    </location>
</feature>
<dbReference type="VEuPathDB" id="FungiDB:yc1106_01533"/>
<keyword evidence="10" id="KW-0408">Iron</keyword>
<organism evidence="15 16">
    <name type="scientific">Curvularia clavata</name>
    <dbReference type="NCBI Taxonomy" id="95742"/>
    <lineage>
        <taxon>Eukaryota</taxon>
        <taxon>Fungi</taxon>
        <taxon>Dikarya</taxon>
        <taxon>Ascomycota</taxon>
        <taxon>Pezizomycotina</taxon>
        <taxon>Dothideomycetes</taxon>
        <taxon>Pleosporomycetidae</taxon>
        <taxon>Pleosporales</taxon>
        <taxon>Pleosporineae</taxon>
        <taxon>Pleosporaceae</taxon>
        <taxon>Curvularia</taxon>
    </lineage>
</organism>
<dbReference type="PANTHER" id="PTHR12849">
    <property type="entry name" value="RNA LARIAT DEBRANCHING ENZYME"/>
    <property type="match status" value="1"/>
</dbReference>
<evidence type="ECO:0000313" key="15">
    <source>
        <dbReference type="EMBL" id="USP74259.1"/>
    </source>
</evidence>
<comment type="cofactor">
    <cofactor evidence="1">
        <name>Mn(2+)</name>
        <dbReference type="ChEBI" id="CHEBI:29035"/>
    </cofactor>
</comment>
<evidence type="ECO:0000256" key="5">
    <source>
        <dbReference type="ARBA" id="ARBA00006045"/>
    </source>
</evidence>
<dbReference type="GO" id="GO:0046872">
    <property type="term" value="F:metal ion binding"/>
    <property type="evidence" value="ECO:0007669"/>
    <property type="project" value="UniProtKB-KW"/>
</dbReference>
<feature type="region of interest" description="Disordered" evidence="13">
    <location>
        <begin position="574"/>
        <end position="627"/>
    </location>
</feature>
<keyword evidence="12" id="KW-0539">Nucleus</keyword>
<dbReference type="Pfam" id="PF00149">
    <property type="entry name" value="Metallophos"/>
    <property type="match status" value="1"/>
</dbReference>
<dbReference type="Pfam" id="PF05011">
    <property type="entry name" value="DBR1"/>
    <property type="match status" value="1"/>
</dbReference>
<evidence type="ECO:0000256" key="9">
    <source>
        <dbReference type="ARBA" id="ARBA00022833"/>
    </source>
</evidence>
<dbReference type="PANTHER" id="PTHR12849:SF0">
    <property type="entry name" value="LARIAT DEBRANCHING ENZYME"/>
    <property type="match status" value="1"/>
</dbReference>
<keyword evidence="6" id="KW-0507">mRNA processing</keyword>
<evidence type="ECO:0000256" key="6">
    <source>
        <dbReference type="ARBA" id="ARBA00022664"/>
    </source>
</evidence>
<comment type="cofactor">
    <cofactor evidence="2">
        <name>Zn(2+)</name>
        <dbReference type="ChEBI" id="CHEBI:29105"/>
    </cofactor>
</comment>
<dbReference type="InterPro" id="IPR029052">
    <property type="entry name" value="Metallo-depent_PP-like"/>
</dbReference>
<dbReference type="OrthoDB" id="407609at2759"/>
<dbReference type="Proteomes" id="UP001056012">
    <property type="component" value="Chromosome 1"/>
</dbReference>
<comment type="similarity">
    <text evidence="5">Belongs to the lariat debranching enzyme family.</text>
</comment>
<dbReference type="GO" id="GO:0005634">
    <property type="term" value="C:nucleus"/>
    <property type="evidence" value="ECO:0007669"/>
    <property type="project" value="UniProtKB-SubCell"/>
</dbReference>
<evidence type="ECO:0000256" key="4">
    <source>
        <dbReference type="ARBA" id="ARBA00004123"/>
    </source>
</evidence>
<reference evidence="15" key="1">
    <citation type="submission" date="2021-12" db="EMBL/GenBank/DDBJ databases">
        <title>Curvularia clavata genome.</title>
        <authorList>
            <person name="Cao Y."/>
        </authorList>
    </citation>
    <scope>NUCLEOTIDE SEQUENCE</scope>
    <source>
        <strain evidence="15">Yc1106</strain>
    </source>
</reference>
<evidence type="ECO:0000256" key="12">
    <source>
        <dbReference type="ARBA" id="ARBA00023242"/>
    </source>
</evidence>
<dbReference type="SMART" id="SM01124">
    <property type="entry name" value="DBR1"/>
    <property type="match status" value="1"/>
</dbReference>
<feature type="domain" description="Lariat debranching enzyme C-terminal" evidence="14">
    <location>
        <begin position="351"/>
        <end position="496"/>
    </location>
</feature>
<dbReference type="InterPro" id="IPR041816">
    <property type="entry name" value="Dbr1_N"/>
</dbReference>
<proteinExistence type="inferred from homology"/>
<evidence type="ECO:0000256" key="3">
    <source>
        <dbReference type="ARBA" id="ARBA00001954"/>
    </source>
</evidence>
<evidence type="ECO:0000256" key="2">
    <source>
        <dbReference type="ARBA" id="ARBA00001947"/>
    </source>
</evidence>
<keyword evidence="16" id="KW-1185">Reference proteome</keyword>
<keyword evidence="9" id="KW-0862">Zinc</keyword>
<feature type="compositionally biased region" description="Low complexity" evidence="13">
    <location>
        <begin position="581"/>
        <end position="608"/>
    </location>
</feature>
<comment type="cofactor">
    <cofactor evidence="3">
        <name>Fe(2+)</name>
        <dbReference type="ChEBI" id="CHEBI:29033"/>
    </cofactor>
</comment>
<gene>
    <name evidence="15" type="ORF">yc1106_01533</name>
</gene>
<dbReference type="GO" id="GO:0000398">
    <property type="term" value="P:mRNA splicing, via spliceosome"/>
    <property type="evidence" value="ECO:0007669"/>
    <property type="project" value="TreeGrafter"/>
</dbReference>
<evidence type="ECO:0000256" key="7">
    <source>
        <dbReference type="ARBA" id="ARBA00022723"/>
    </source>
</evidence>
<dbReference type="EMBL" id="CP089274">
    <property type="protein sequence ID" value="USP74259.1"/>
    <property type="molecule type" value="Genomic_DNA"/>
</dbReference>
<evidence type="ECO:0000256" key="11">
    <source>
        <dbReference type="ARBA" id="ARBA00023211"/>
    </source>
</evidence>
<sequence length="627" mass="70450">MAAPELIERQGLRIAVEGCGHGVLNEIYASVAKSCEMKGWPDVDLLIIGGDFQAVRNASDLKAVSIPPKYYAMHDFHEYYSGARLAPYLTIFIGGNHEASNYMWELYYGGWAAPKIYYMGAANVVQLGPLRIAGLSGIWKGYNYNKPHYERLPYNSDDVKSIYHVRELEVRKLLQIRTQVDIGLSHDWPRGMEWKGNYRQLFKWKPDFEQEAKEGSLGSVAARAVLERLRPPYWFSAHMHAKYPAVWQHKDAQVDTGPTAQPESAAPAVVNDDEIDLDVAGDESVPAPKNDAEIDLDMDEDETPTAPATENTEASKRTTTEQESEIPEDIRSLLPESFSRQKSEPAQTLPFPEDITNKTTSFLALDKCLPRRNFLQLLEVEPHTPAELQRPLQLQYDKEWLAITRVFADHVQVGDPHFQVPADKGDAFYRPLIEKEMAWVEEKLVKSNKMTIPEDFAQTAPVYDAASGIHVQEQPSEYTNPHTQRFCDLVQIANVFDASDEERTRLAENGPRPEQQRSNRGNTTILLSITTTPLLNRLQIPSTTAMASRFVENLEEVPISHPHLNVSLDDILAEEHRKRSSSQSSGSSETRRSGSTSAAMSPTSPTTTESKIKRAFTIGGKKGRRST</sequence>
<dbReference type="InterPro" id="IPR007708">
    <property type="entry name" value="DBR1_C"/>
</dbReference>
<dbReference type="CDD" id="cd00844">
    <property type="entry name" value="MPP_Dbr1_N"/>
    <property type="match status" value="1"/>
</dbReference>
<evidence type="ECO:0000256" key="8">
    <source>
        <dbReference type="ARBA" id="ARBA00022801"/>
    </source>
</evidence>
<evidence type="ECO:0000259" key="14">
    <source>
        <dbReference type="SMART" id="SM01124"/>
    </source>
</evidence>
<feature type="region of interest" description="Disordered" evidence="13">
    <location>
        <begin position="279"/>
        <end position="354"/>
    </location>
</feature>
<comment type="subcellular location">
    <subcellularLocation>
        <location evidence="4">Nucleus</location>
    </subcellularLocation>
</comment>
<dbReference type="InterPro" id="IPR004843">
    <property type="entry name" value="Calcineurin-like_PHP"/>
</dbReference>
<keyword evidence="8" id="KW-0378">Hydrolase</keyword>
<dbReference type="AlphaFoldDB" id="A0A9Q9DQ31"/>
<name>A0A9Q9DQ31_CURCL</name>
<accession>A0A9Q9DQ31</accession>
<dbReference type="SUPFAM" id="SSF56300">
    <property type="entry name" value="Metallo-dependent phosphatases"/>
    <property type="match status" value="1"/>
</dbReference>
<dbReference type="GO" id="GO:0008419">
    <property type="term" value="F:RNA lariat debranching enzyme activity"/>
    <property type="evidence" value="ECO:0007669"/>
    <property type="project" value="TreeGrafter"/>
</dbReference>